<dbReference type="GO" id="GO:0005829">
    <property type="term" value="C:cytosol"/>
    <property type="evidence" value="ECO:0007669"/>
    <property type="project" value="TreeGrafter"/>
</dbReference>
<dbReference type="Gene3D" id="3.40.640.10">
    <property type="entry name" value="Type I PLP-dependent aspartate aminotransferase-like (Major domain)"/>
    <property type="match status" value="1"/>
</dbReference>
<dbReference type="InterPro" id="IPR015421">
    <property type="entry name" value="PyrdxlP-dep_Trfase_major"/>
</dbReference>
<name>A0A5R9E8C8_9ACTN</name>
<reference evidence="6 7" key="1">
    <citation type="submission" date="2019-05" db="EMBL/GenBank/DDBJ databases">
        <title>Streptomyces marianii sp. nov., a novel marine actinomycete from southern coast of India.</title>
        <authorList>
            <person name="Iniyan A.M."/>
            <person name="Wink J."/>
            <person name="Ramprasad E."/>
            <person name="Ramana C.V."/>
            <person name="Bunk B."/>
            <person name="Sproer C."/>
            <person name="Joseph F.-J.R.S."/>
            <person name="Vincent S.G.P."/>
        </authorList>
    </citation>
    <scope>NUCLEOTIDE SEQUENCE [LARGE SCALE GENOMIC DNA]</scope>
    <source>
        <strain evidence="6 7">ICN19</strain>
    </source>
</reference>
<organism evidence="6 7">
    <name type="scientific">Streptomyces marianii</name>
    <dbReference type="NCBI Taxonomy" id="1817406"/>
    <lineage>
        <taxon>Bacteria</taxon>
        <taxon>Bacillati</taxon>
        <taxon>Actinomycetota</taxon>
        <taxon>Actinomycetes</taxon>
        <taxon>Kitasatosporales</taxon>
        <taxon>Streptomycetaceae</taxon>
        <taxon>Streptomyces</taxon>
    </lineage>
</organism>
<proteinExistence type="inferred from homology"/>
<evidence type="ECO:0000313" key="7">
    <source>
        <dbReference type="Proteomes" id="UP000305921"/>
    </source>
</evidence>
<dbReference type="AlphaFoldDB" id="A0A5R9E8C8"/>
<comment type="similarity">
    <text evidence="2">Belongs to the threonine aldolase family.</text>
</comment>
<dbReference type="Pfam" id="PF01212">
    <property type="entry name" value="Beta_elim_lyase"/>
    <property type="match status" value="1"/>
</dbReference>
<evidence type="ECO:0000256" key="2">
    <source>
        <dbReference type="ARBA" id="ARBA00006966"/>
    </source>
</evidence>
<accession>A0A5R9E8C8</accession>
<feature type="domain" description="Aromatic amino acid beta-eliminating lyase/threonine aldolase" evidence="5">
    <location>
        <begin position="93"/>
        <end position="322"/>
    </location>
</feature>
<dbReference type="SUPFAM" id="SSF53383">
    <property type="entry name" value="PLP-dependent transferases"/>
    <property type="match status" value="1"/>
</dbReference>
<dbReference type="RefSeq" id="WP_138053836.1">
    <property type="nucleotide sequence ID" value="NZ_VAWE01000001.1"/>
</dbReference>
<dbReference type="Proteomes" id="UP000305921">
    <property type="component" value="Unassembled WGS sequence"/>
</dbReference>
<feature type="region of interest" description="Disordered" evidence="4">
    <location>
        <begin position="1"/>
        <end position="46"/>
    </location>
</feature>
<dbReference type="InterPro" id="IPR015422">
    <property type="entry name" value="PyrdxlP-dep_Trfase_small"/>
</dbReference>
<dbReference type="GO" id="GO:0006567">
    <property type="term" value="P:L-threonine catabolic process"/>
    <property type="evidence" value="ECO:0007669"/>
    <property type="project" value="TreeGrafter"/>
</dbReference>
<dbReference type="EMBL" id="VAWE01000001">
    <property type="protein sequence ID" value="TLQ44474.1"/>
    <property type="molecule type" value="Genomic_DNA"/>
</dbReference>
<comment type="caution">
    <text evidence="6">The sequence shown here is derived from an EMBL/GenBank/DDBJ whole genome shotgun (WGS) entry which is preliminary data.</text>
</comment>
<dbReference type="PANTHER" id="PTHR48097">
    <property type="entry name" value="L-THREONINE ALDOLASE-RELATED"/>
    <property type="match status" value="1"/>
</dbReference>
<evidence type="ECO:0000256" key="4">
    <source>
        <dbReference type="SAM" id="MobiDB-lite"/>
    </source>
</evidence>
<dbReference type="GO" id="GO:0006545">
    <property type="term" value="P:glycine biosynthetic process"/>
    <property type="evidence" value="ECO:0007669"/>
    <property type="project" value="TreeGrafter"/>
</dbReference>
<dbReference type="GO" id="GO:0008732">
    <property type="term" value="F:L-allo-threonine aldolase activity"/>
    <property type="evidence" value="ECO:0007669"/>
    <property type="project" value="TreeGrafter"/>
</dbReference>
<dbReference type="Gene3D" id="3.90.1150.10">
    <property type="entry name" value="Aspartate Aminotransferase, domain 1"/>
    <property type="match status" value="1"/>
</dbReference>
<protein>
    <submittedName>
        <fullName evidence="6">Threonine aldolase</fullName>
    </submittedName>
</protein>
<sequence>MTQNAEGTPPIDSGGPGAGTEGATGADPAAAPERHGGDGDEEAERRRRLAAWRASERLLWHGPADGRLGERLAALAADAGAVHDLDEHVDLYGDGVVARLEGRVAALLGLPAAAFFPTGTMAQQVALRCWAGRTGNRTVALHPLAHPELHERGALGAVGGLRTVHPTREPRLPTADEIRGLDEPFGTLMLELPLRDAGFVLPEWDELVDVVEVAREMDAVVHFDGARLWECAPHFGRELDEIAGLADSVYVSLYKSLAGLSGAVLAGPGSLVEEARAWRHRYGGLVFQQYPAVLSALLGLERELPRLPSYVAHARTVAAALTAGLAEEPGVPWFRLHPDPPHTHQFQVWLPFGAELLDEAGVRQAEETGVTLFRRWFPAQCGPPGVCVTEVTVSSPGLSWTADDVRAALADFMARVRAGGGRARG</sequence>
<keyword evidence="3" id="KW-0663">Pyridoxal phosphate</keyword>
<gene>
    <name evidence="6" type="ORF">FEF34_16280</name>
</gene>
<evidence type="ECO:0000256" key="1">
    <source>
        <dbReference type="ARBA" id="ARBA00001933"/>
    </source>
</evidence>
<dbReference type="OrthoDB" id="9774495at2"/>
<keyword evidence="7" id="KW-1185">Reference proteome</keyword>
<dbReference type="InterPro" id="IPR015424">
    <property type="entry name" value="PyrdxlP-dep_Trfase"/>
</dbReference>
<dbReference type="PANTHER" id="PTHR48097:SF9">
    <property type="entry name" value="L-THREONINE ALDOLASE"/>
    <property type="match status" value="1"/>
</dbReference>
<dbReference type="InterPro" id="IPR001597">
    <property type="entry name" value="ArAA_b-elim_lyase/Thr_aldolase"/>
</dbReference>
<evidence type="ECO:0000313" key="6">
    <source>
        <dbReference type="EMBL" id="TLQ44474.1"/>
    </source>
</evidence>
<evidence type="ECO:0000259" key="5">
    <source>
        <dbReference type="Pfam" id="PF01212"/>
    </source>
</evidence>
<evidence type="ECO:0000256" key="3">
    <source>
        <dbReference type="ARBA" id="ARBA00022898"/>
    </source>
</evidence>
<comment type="cofactor">
    <cofactor evidence="1">
        <name>pyridoxal 5'-phosphate</name>
        <dbReference type="ChEBI" id="CHEBI:597326"/>
    </cofactor>
</comment>